<protein>
    <submittedName>
        <fullName evidence="2">Uncharacterized protein</fullName>
    </submittedName>
</protein>
<keyword evidence="1" id="KW-0472">Membrane</keyword>
<feature type="transmembrane region" description="Helical" evidence="1">
    <location>
        <begin position="35"/>
        <end position="53"/>
    </location>
</feature>
<gene>
    <name evidence="2" type="ORF">GTZ93_41610</name>
</gene>
<keyword evidence="3" id="KW-1185">Reference proteome</keyword>
<dbReference type="EMBL" id="JAAAPK010000022">
    <property type="protein sequence ID" value="NBC46302.1"/>
    <property type="molecule type" value="Genomic_DNA"/>
</dbReference>
<dbReference type="RefSeq" id="WP_139918449.1">
    <property type="nucleotide sequence ID" value="NZ_CBCSLE010000013.1"/>
</dbReference>
<evidence type="ECO:0000313" key="2">
    <source>
        <dbReference type="EMBL" id="NBC46302.1"/>
    </source>
</evidence>
<keyword evidence="1" id="KW-1133">Transmembrane helix</keyword>
<sequence>MSREENNRYLRGVADKQLRKVPVLGWLGRHPFRKLLLIWAVLLPLWYGLHAFFTNPSPITGDGEWPTPKPQVPPGLGQQLLPFLILFFVLVGGSLAWRQYQVRKARRREAEALQHPDVEAWFRLTDELLPPSSPFPDVDVFRAQRRALGRILYGQDALARHELNAVDWRSKAPLLQAMERSSDALLQLICKDDPEQTLRLAREALALADINPAVPGAKMGRVFYDVLIHSAEVVTGQSTPEGLRLLEHHQEESPLIVVRLLCAWALRAAATQRNDPERAERMRQFLQTHAPHCAPLHRLPARATAEA</sequence>
<feature type="transmembrane region" description="Helical" evidence="1">
    <location>
        <begin position="80"/>
        <end position="97"/>
    </location>
</feature>
<dbReference type="AlphaFoldDB" id="A0A7X4YKZ5"/>
<accession>A0A7X4YKZ5</accession>
<reference evidence="2 3" key="1">
    <citation type="submission" date="2020-01" db="EMBL/GenBank/DDBJ databases">
        <title>The draft genome sequence of Corallococcus exiguus DSM 14696.</title>
        <authorList>
            <person name="Zhang X."/>
            <person name="Zhu H."/>
        </authorList>
    </citation>
    <scope>NUCLEOTIDE SEQUENCE [LARGE SCALE GENOMIC DNA]</scope>
    <source>
        <strain evidence="2 3">DSM 14696</strain>
    </source>
</reference>
<organism evidence="2 3">
    <name type="scientific">Corallococcus exiguus</name>
    <dbReference type="NCBI Taxonomy" id="83462"/>
    <lineage>
        <taxon>Bacteria</taxon>
        <taxon>Pseudomonadati</taxon>
        <taxon>Myxococcota</taxon>
        <taxon>Myxococcia</taxon>
        <taxon>Myxococcales</taxon>
        <taxon>Cystobacterineae</taxon>
        <taxon>Myxococcaceae</taxon>
        <taxon>Corallococcus</taxon>
    </lineage>
</organism>
<evidence type="ECO:0000256" key="1">
    <source>
        <dbReference type="SAM" id="Phobius"/>
    </source>
</evidence>
<comment type="caution">
    <text evidence="2">The sequence shown here is derived from an EMBL/GenBank/DDBJ whole genome shotgun (WGS) entry which is preliminary data.</text>
</comment>
<evidence type="ECO:0000313" key="3">
    <source>
        <dbReference type="Proteomes" id="UP000537825"/>
    </source>
</evidence>
<keyword evidence="1" id="KW-0812">Transmembrane</keyword>
<proteinExistence type="predicted"/>
<dbReference type="Proteomes" id="UP000537825">
    <property type="component" value="Unassembled WGS sequence"/>
</dbReference>
<name>A0A7X4YKZ5_9BACT</name>